<name>A0ABT8K1V8_9MICC</name>
<evidence type="ECO:0000313" key="1">
    <source>
        <dbReference type="EMBL" id="MDN4611062.1"/>
    </source>
</evidence>
<dbReference type="EMBL" id="JAROCG010000001">
    <property type="protein sequence ID" value="MDN4611062.1"/>
    <property type="molecule type" value="Genomic_DNA"/>
</dbReference>
<gene>
    <name evidence="1" type="ORF">P5G52_09285</name>
</gene>
<dbReference type="Proteomes" id="UP001174209">
    <property type="component" value="Unassembled WGS sequence"/>
</dbReference>
<evidence type="ECO:0000313" key="2">
    <source>
        <dbReference type="Proteomes" id="UP001174209"/>
    </source>
</evidence>
<accession>A0ABT8K1V8</accession>
<organism evidence="1 2">
    <name type="scientific">Arthrobacter burdickii</name>
    <dbReference type="NCBI Taxonomy" id="3035920"/>
    <lineage>
        <taxon>Bacteria</taxon>
        <taxon>Bacillati</taxon>
        <taxon>Actinomycetota</taxon>
        <taxon>Actinomycetes</taxon>
        <taxon>Micrococcales</taxon>
        <taxon>Micrococcaceae</taxon>
        <taxon>Arthrobacter</taxon>
    </lineage>
</organism>
<reference evidence="1" key="1">
    <citation type="submission" date="2023-06" db="EMBL/GenBank/DDBJ databases">
        <title>MT1 and MT2 Draft Genomes of Novel Species.</title>
        <authorList>
            <person name="Venkateswaran K."/>
        </authorList>
    </citation>
    <scope>NUCLEOTIDE SEQUENCE</scope>
    <source>
        <strain evidence="1">IIF3SC-B10</strain>
    </source>
</reference>
<keyword evidence="2" id="KW-1185">Reference proteome</keyword>
<protein>
    <submittedName>
        <fullName evidence="1">Uncharacterized protein</fullName>
    </submittedName>
</protein>
<dbReference type="RefSeq" id="WP_301226747.1">
    <property type="nucleotide sequence ID" value="NZ_JAROCG010000001.1"/>
</dbReference>
<proteinExistence type="predicted"/>
<comment type="caution">
    <text evidence="1">The sequence shown here is derived from an EMBL/GenBank/DDBJ whole genome shotgun (WGS) entry which is preliminary data.</text>
</comment>
<sequence>MNTKMEGGSGSYPFIDDAYSQNCVFVGLSISANASRNGTLILKNTKTGIGRPTTYTASTFNSESTLVPRYIDHQGGALMLSGVSFTGGSASTAAEIIRVGASVGRAGLVFAGYTGNRDVVVVNDLRQSPRLYSKGVVSPSLVGVNTTGTAGYVNNLPYINFDPTTEQEARFAVVVPGDAIPGSRARVVLTYYSNTIGGAVVWRVATNDSLSPDAALNGSVATAATNYDAPAHTPGNAQKIQRVSVLAGGVRPGDLLGFRVIRVAGDAADTLADNARIVGVTVQYEREF</sequence>